<dbReference type="PANTHER" id="PTHR40392">
    <property type="entry name" value="2-PHOSPHO-L-LACTATE GUANYLYLTRANSFERASE"/>
    <property type="match status" value="1"/>
</dbReference>
<keyword evidence="2 5" id="KW-0548">Nucleotidyltransferase</keyword>
<dbReference type="InterPro" id="IPR002835">
    <property type="entry name" value="CofC"/>
</dbReference>
<evidence type="ECO:0000256" key="4">
    <source>
        <dbReference type="ARBA" id="ARBA00023134"/>
    </source>
</evidence>
<dbReference type="HAMAP" id="MF_02114">
    <property type="entry name" value="CofC"/>
    <property type="match status" value="1"/>
</dbReference>
<dbReference type="RefSeq" id="WP_121247428.1">
    <property type="nucleotide sequence ID" value="NZ_RBIL01000001.1"/>
</dbReference>
<dbReference type="GO" id="GO:0043814">
    <property type="term" value="F:phospholactate guanylyltransferase activity"/>
    <property type="evidence" value="ECO:0007669"/>
    <property type="project" value="InterPro"/>
</dbReference>
<name>A0A660L876_9ACTN</name>
<evidence type="ECO:0000313" key="7">
    <source>
        <dbReference type="Proteomes" id="UP000278962"/>
    </source>
</evidence>
<dbReference type="SUPFAM" id="SSF53448">
    <property type="entry name" value="Nucleotide-diphospho-sugar transferases"/>
    <property type="match status" value="1"/>
</dbReference>
<organism evidence="6 7">
    <name type="scientific">Solirubrobacter pauli</name>
    <dbReference type="NCBI Taxonomy" id="166793"/>
    <lineage>
        <taxon>Bacteria</taxon>
        <taxon>Bacillati</taxon>
        <taxon>Actinomycetota</taxon>
        <taxon>Thermoleophilia</taxon>
        <taxon>Solirubrobacterales</taxon>
        <taxon>Solirubrobacteraceae</taxon>
        <taxon>Solirubrobacter</taxon>
    </lineage>
</organism>
<dbReference type="GO" id="GO:0005525">
    <property type="term" value="F:GTP binding"/>
    <property type="evidence" value="ECO:0007669"/>
    <property type="project" value="UniProtKB-KW"/>
</dbReference>
<comment type="caution">
    <text evidence="6">The sequence shown here is derived from an EMBL/GenBank/DDBJ whole genome shotgun (WGS) entry which is preliminary data.</text>
</comment>
<evidence type="ECO:0000256" key="3">
    <source>
        <dbReference type="ARBA" id="ARBA00022741"/>
    </source>
</evidence>
<comment type="function">
    <text evidence="5">Guanylyltransferase that catalyzes the activation of phosphoenolpyruvate (PEP) as enolpyruvoyl-2-diphospho-5'-guanosine, via the condensation of PEP with GTP. It is involved in the biosynthesis of coenzyme F420, a hydride carrier cofactor.</text>
</comment>
<proteinExistence type="inferred from homology"/>
<accession>A0A660L876</accession>
<reference evidence="6 7" key="1">
    <citation type="submission" date="2018-10" db="EMBL/GenBank/DDBJ databases">
        <title>Genomic Encyclopedia of Archaeal and Bacterial Type Strains, Phase II (KMG-II): from individual species to whole genera.</title>
        <authorList>
            <person name="Goeker M."/>
        </authorList>
    </citation>
    <scope>NUCLEOTIDE SEQUENCE [LARGE SCALE GENOMIC DNA]</scope>
    <source>
        <strain evidence="6 7">DSM 14954</strain>
    </source>
</reference>
<keyword evidence="7" id="KW-1185">Reference proteome</keyword>
<evidence type="ECO:0000256" key="1">
    <source>
        <dbReference type="ARBA" id="ARBA00022679"/>
    </source>
</evidence>
<dbReference type="InterPro" id="IPR029044">
    <property type="entry name" value="Nucleotide-diphossugar_trans"/>
</dbReference>
<dbReference type="PANTHER" id="PTHR40392:SF1">
    <property type="entry name" value="2-PHOSPHO-L-LACTATE GUANYLYLTRANSFERASE"/>
    <property type="match status" value="1"/>
</dbReference>
<evidence type="ECO:0000256" key="5">
    <source>
        <dbReference type="HAMAP-Rule" id="MF_02114"/>
    </source>
</evidence>
<dbReference type="AlphaFoldDB" id="A0A660L876"/>
<dbReference type="Proteomes" id="UP000278962">
    <property type="component" value="Unassembled WGS sequence"/>
</dbReference>
<feature type="binding site" evidence="5">
    <location>
        <position position="160"/>
    </location>
    <ligand>
        <name>phosphoenolpyruvate</name>
        <dbReference type="ChEBI" id="CHEBI:58702"/>
    </ligand>
</feature>
<evidence type="ECO:0000313" key="6">
    <source>
        <dbReference type="EMBL" id="RKQ90576.1"/>
    </source>
</evidence>
<keyword evidence="4 5" id="KW-0342">GTP-binding</keyword>
<comment type="pathway">
    <text evidence="5">Cofactor biosynthesis; coenzyme F420 biosynthesis.</text>
</comment>
<evidence type="ECO:0000256" key="2">
    <source>
        <dbReference type="ARBA" id="ARBA00022695"/>
    </source>
</evidence>
<dbReference type="Gene3D" id="3.90.550.10">
    <property type="entry name" value="Spore Coat Polysaccharide Biosynthesis Protein SpsA, Chain A"/>
    <property type="match status" value="1"/>
</dbReference>
<dbReference type="EMBL" id="RBIL01000001">
    <property type="protein sequence ID" value="RKQ90576.1"/>
    <property type="molecule type" value="Genomic_DNA"/>
</dbReference>
<keyword evidence="1 5" id="KW-0808">Transferase</keyword>
<dbReference type="EC" id="2.7.7.105" evidence="5"/>
<comment type="similarity">
    <text evidence="5">Belongs to the CofC family.</text>
</comment>
<dbReference type="Pfam" id="PF01983">
    <property type="entry name" value="CofC"/>
    <property type="match status" value="1"/>
</dbReference>
<gene>
    <name evidence="5" type="primary">fbiD</name>
    <name evidence="6" type="ORF">C8N24_0388</name>
</gene>
<comment type="catalytic activity">
    <reaction evidence="5">
        <text>phosphoenolpyruvate + GTP + H(+) = enolpyruvoyl-2-diphospho-5'-guanosine + diphosphate</text>
        <dbReference type="Rhea" id="RHEA:30519"/>
        <dbReference type="ChEBI" id="CHEBI:15378"/>
        <dbReference type="ChEBI" id="CHEBI:33019"/>
        <dbReference type="ChEBI" id="CHEBI:37565"/>
        <dbReference type="ChEBI" id="CHEBI:58702"/>
        <dbReference type="ChEBI" id="CHEBI:143701"/>
        <dbReference type="EC" id="2.7.7.105"/>
    </reaction>
</comment>
<feature type="binding site" evidence="5">
    <location>
        <position position="179"/>
    </location>
    <ligand>
        <name>phosphoenolpyruvate</name>
        <dbReference type="ChEBI" id="CHEBI:58702"/>
    </ligand>
</feature>
<dbReference type="OrthoDB" id="9151145at2"/>
<protein>
    <recommendedName>
        <fullName evidence="5">Phosphoenolpyruvate guanylyltransferase</fullName>
        <shortName evidence="5">PEP guanylyltransferase</shortName>
        <ecNumber evidence="5">2.7.7.105</ecNumber>
    </recommendedName>
</protein>
<feature type="binding site" evidence="5">
    <location>
        <position position="176"/>
    </location>
    <ligand>
        <name>phosphoenolpyruvate</name>
        <dbReference type="ChEBI" id="CHEBI:58702"/>
    </ligand>
</feature>
<dbReference type="UniPathway" id="UPA00071"/>
<keyword evidence="3 5" id="KW-0547">Nucleotide-binding</keyword>
<sequence length="239" mass="24043">MRTVAILPVKSFGRAKQRLGHAFPDRPALAAAMVADVLEALAAVPSLDGVIVVTAEPIAAEIARGMGAQVVHDPDETGQSDAAARGVAAALGRDVAGASAGGTNAGAARDGVVLDPAAARADRVLLVPGDCPALDPDEVEALLGRRAPVVIVPDRHGTGTNALLLSPPDVMAPAFGEGSFERHSGLASAAGAEPDVADVRTLGLDVDTPDDLAALRRALEIHPGGAVRTRALLDQAIAA</sequence>
<dbReference type="GO" id="GO:0052645">
    <property type="term" value="P:F420-0 metabolic process"/>
    <property type="evidence" value="ECO:0007669"/>
    <property type="project" value="UniProtKB-UniRule"/>
</dbReference>